<dbReference type="OrthoDB" id="5588846at2759"/>
<protein>
    <recommendedName>
        <fullName evidence="4">Pentatricopeptide repeat protein</fullName>
    </recommendedName>
</protein>
<dbReference type="PANTHER" id="PTHR47938:SF35">
    <property type="entry name" value="PENTATRICOPEPTIDE REPEAT-CONTAINING PROTEIN 4, MITOCHONDRIAL-RELATED"/>
    <property type="match status" value="1"/>
</dbReference>
<proteinExistence type="predicted"/>
<dbReference type="GeneID" id="6010468"/>
<dbReference type="GO" id="GO:0003729">
    <property type="term" value="F:mRNA binding"/>
    <property type="evidence" value="ECO:0007669"/>
    <property type="project" value="TreeGrafter"/>
</dbReference>
<dbReference type="RefSeq" id="XP_001833964.1">
    <property type="nucleotide sequence ID" value="XM_001833912.1"/>
</dbReference>
<organism evidence="2 3">
    <name type="scientific">Coprinopsis cinerea (strain Okayama-7 / 130 / ATCC MYA-4618 / FGSC 9003)</name>
    <name type="common">Inky cap fungus</name>
    <name type="synonym">Hormographiella aspergillata</name>
    <dbReference type="NCBI Taxonomy" id="240176"/>
    <lineage>
        <taxon>Eukaryota</taxon>
        <taxon>Fungi</taxon>
        <taxon>Dikarya</taxon>
        <taxon>Basidiomycota</taxon>
        <taxon>Agaricomycotina</taxon>
        <taxon>Agaricomycetes</taxon>
        <taxon>Agaricomycetidae</taxon>
        <taxon>Agaricales</taxon>
        <taxon>Agaricineae</taxon>
        <taxon>Psathyrellaceae</taxon>
        <taxon>Coprinopsis</taxon>
    </lineage>
</organism>
<accession>A8NIC2</accession>
<dbReference type="Gene3D" id="1.25.40.10">
    <property type="entry name" value="Tetratricopeptide repeat domain"/>
    <property type="match status" value="1"/>
</dbReference>
<dbReference type="PANTHER" id="PTHR47938">
    <property type="entry name" value="RESPIRATORY COMPLEX I CHAPERONE (CIA84), PUTATIVE (AFU_ORTHOLOGUE AFUA_2G06020)-RELATED"/>
    <property type="match status" value="1"/>
</dbReference>
<evidence type="ECO:0000313" key="3">
    <source>
        <dbReference type="Proteomes" id="UP000001861"/>
    </source>
</evidence>
<dbReference type="KEGG" id="cci:CC1G_01641"/>
<dbReference type="STRING" id="240176.A8NIC2"/>
<reference evidence="2 3" key="1">
    <citation type="journal article" date="2010" name="Proc. Natl. Acad. Sci. U.S.A.">
        <title>Insights into evolution of multicellular fungi from the assembled chromosomes of the mushroom Coprinopsis cinerea (Coprinus cinereus).</title>
        <authorList>
            <person name="Stajich J.E."/>
            <person name="Wilke S.K."/>
            <person name="Ahren D."/>
            <person name="Au C.H."/>
            <person name="Birren B.W."/>
            <person name="Borodovsky M."/>
            <person name="Burns C."/>
            <person name="Canback B."/>
            <person name="Casselton L.A."/>
            <person name="Cheng C.K."/>
            <person name="Deng J."/>
            <person name="Dietrich F.S."/>
            <person name="Fargo D.C."/>
            <person name="Farman M.L."/>
            <person name="Gathman A.C."/>
            <person name="Goldberg J."/>
            <person name="Guigo R."/>
            <person name="Hoegger P.J."/>
            <person name="Hooker J.B."/>
            <person name="Huggins A."/>
            <person name="James T.Y."/>
            <person name="Kamada T."/>
            <person name="Kilaru S."/>
            <person name="Kodira C."/>
            <person name="Kues U."/>
            <person name="Kupfer D."/>
            <person name="Kwan H.S."/>
            <person name="Lomsadze A."/>
            <person name="Li W."/>
            <person name="Lilly W.W."/>
            <person name="Ma L.J."/>
            <person name="Mackey A.J."/>
            <person name="Manning G."/>
            <person name="Martin F."/>
            <person name="Muraguchi H."/>
            <person name="Natvig D.O."/>
            <person name="Palmerini H."/>
            <person name="Ramesh M.A."/>
            <person name="Rehmeyer C.J."/>
            <person name="Roe B.A."/>
            <person name="Shenoy N."/>
            <person name="Stanke M."/>
            <person name="Ter-Hovhannisyan V."/>
            <person name="Tunlid A."/>
            <person name="Velagapudi R."/>
            <person name="Vision T.J."/>
            <person name="Zeng Q."/>
            <person name="Zolan M.E."/>
            <person name="Pukkila P.J."/>
        </authorList>
    </citation>
    <scope>NUCLEOTIDE SEQUENCE [LARGE SCALE GENOMIC DNA]</scope>
    <source>
        <strain evidence="3">Okayama-7 / 130 / ATCC MYA-4618 / FGSC 9003</strain>
    </source>
</reference>
<feature type="region of interest" description="Disordered" evidence="1">
    <location>
        <begin position="124"/>
        <end position="145"/>
    </location>
</feature>
<feature type="compositionally biased region" description="Low complexity" evidence="1">
    <location>
        <begin position="909"/>
        <end position="929"/>
    </location>
</feature>
<evidence type="ECO:0000256" key="1">
    <source>
        <dbReference type="SAM" id="MobiDB-lite"/>
    </source>
</evidence>
<gene>
    <name evidence="2" type="ORF">CC1G_01641</name>
</gene>
<dbReference type="eggNOG" id="ENOG502RXM5">
    <property type="taxonomic scope" value="Eukaryota"/>
</dbReference>
<name>A8NIC2_COPC7</name>
<dbReference type="AlphaFoldDB" id="A8NIC2"/>
<dbReference type="Proteomes" id="UP000001861">
    <property type="component" value="Unassembled WGS sequence"/>
</dbReference>
<evidence type="ECO:0008006" key="4">
    <source>
        <dbReference type="Google" id="ProtNLM"/>
    </source>
</evidence>
<comment type="caution">
    <text evidence="2">The sequence shown here is derived from an EMBL/GenBank/DDBJ whole genome shotgun (WGS) entry which is preliminary data.</text>
</comment>
<dbReference type="VEuPathDB" id="FungiDB:CC1G_01641"/>
<dbReference type="InterPro" id="IPR011990">
    <property type="entry name" value="TPR-like_helical_dom_sf"/>
</dbReference>
<keyword evidence="3" id="KW-1185">Reference proteome</keyword>
<dbReference type="EMBL" id="AACS02000010">
    <property type="protein sequence ID" value="EAU87994.1"/>
    <property type="molecule type" value="Genomic_DNA"/>
</dbReference>
<dbReference type="InParanoid" id="A8NIC2"/>
<sequence>MRLPQGFAVAILASPLQNWEIERRKSIEIGPKPWSSRWSVGKIADATLSSSRQAAIASGKNKFPTSLNGSWRYGSLYPSTTVDDQKANNDELKSLMHRLCALKRVSSARLQRNLFTSTVCRNLEVGSSTPSAPPPPPSSNVPSVFRRKRRSLGGVSPHERDVPEALKELDRQVRALEEIAGVEEVVTYEPTFTEQELTSFYQDVLDLPVEDQQEAQLRVDQQAVRKARAAEDAAIVEALYERFDVDNAASTSQRPYLTILSRLESIVTRLENTDRLASPEAATQEQQSFPVAILSSRECEALVRTALKSRDLRSAESTLDLMKRTGLKVPEQSITDVLAIYSKLGNASAADSLLSRHLTGPPVETQRHFHIVAHLNNTPPTVIPTNALEILHSYENQAVPAPMETYTSVITALFSRPSSISRAQAWDLFAHMRYVAHPDPDVVLYTLMIRACASPLSVSTTSEVEKALDLWTEMTVDHRLTPTVGAYNAIILACARAGTKEFVAEAYRIARQMLDSNRNAEGISAYRPDRKTFAALLEGAKRIGDLGRVRWILAEMTRSREGLEAVNAPVDARVDEEIMLHVFNTYAAYKPPFVRGATKIVKQAGPAKASPPTKDSKAAAAAQEEPAPDDAEPGPLAEPPSFAHIPPQTPGEVVQEVNFLFNSIREAQVKELPDGPPPPFNLFHQKFGGVELTPRLVTAYMSVLYNHASLFRCREVFWSIYEELGLDRTVRAYVEAFERCANAKKKRDGGHERELALTFADELWKKWYIIERDGEYQGRKLDSRLIERVNVAMMRVLLLNNEIDRAMDIVRGFADRYRPQAVRQTPPKPLMRSTRTVLAAAKPLVRMTGATDVPDDFVPPMLTFKDVELLHHRLVAYGRVKDIGYLKWLVKAYEWALRVRRDQATKYIPPKTKAPATTTPSSSPTTSEN</sequence>
<feature type="region of interest" description="Disordered" evidence="1">
    <location>
        <begin position="908"/>
        <end position="929"/>
    </location>
</feature>
<dbReference type="OMA" id="RDLWIEM"/>
<feature type="compositionally biased region" description="Low complexity" evidence="1">
    <location>
        <begin position="606"/>
        <end position="625"/>
    </location>
</feature>
<feature type="region of interest" description="Disordered" evidence="1">
    <location>
        <begin position="604"/>
        <end position="648"/>
    </location>
</feature>
<evidence type="ECO:0000313" key="2">
    <source>
        <dbReference type="EMBL" id="EAU87994.1"/>
    </source>
</evidence>